<dbReference type="Pfam" id="PF07963">
    <property type="entry name" value="N_methyl"/>
    <property type="match status" value="1"/>
</dbReference>
<protein>
    <recommendedName>
        <fullName evidence="5">Prepilin-type N-terminal cleavage/methylation domain-containing protein</fullName>
    </recommendedName>
</protein>
<feature type="region of interest" description="Disordered" evidence="1">
    <location>
        <begin position="1"/>
        <end position="24"/>
    </location>
</feature>
<evidence type="ECO:0000256" key="2">
    <source>
        <dbReference type="SAM" id="Phobius"/>
    </source>
</evidence>
<gene>
    <name evidence="3" type="ORF">UT08_C0009G0055</name>
</gene>
<keyword evidence="2" id="KW-0472">Membrane</keyword>
<reference evidence="3 4" key="1">
    <citation type="journal article" date="2015" name="Nature">
        <title>rRNA introns, odd ribosomes, and small enigmatic genomes across a large radiation of phyla.</title>
        <authorList>
            <person name="Brown C.T."/>
            <person name="Hug L.A."/>
            <person name="Thomas B.C."/>
            <person name="Sharon I."/>
            <person name="Castelle C.J."/>
            <person name="Singh A."/>
            <person name="Wilkins M.J."/>
            <person name="Williams K.H."/>
            <person name="Banfield J.F."/>
        </authorList>
    </citation>
    <scope>NUCLEOTIDE SEQUENCE [LARGE SCALE GENOMIC DNA]</scope>
</reference>
<keyword evidence="2" id="KW-1133">Transmembrane helix</keyword>
<keyword evidence="2" id="KW-0812">Transmembrane</keyword>
<dbReference type="NCBIfam" id="TIGR02532">
    <property type="entry name" value="IV_pilin_GFxxxE"/>
    <property type="match status" value="1"/>
</dbReference>
<dbReference type="InterPro" id="IPR012902">
    <property type="entry name" value="N_methyl_site"/>
</dbReference>
<dbReference type="AlphaFoldDB" id="A0A0G0P7F2"/>
<evidence type="ECO:0000256" key="1">
    <source>
        <dbReference type="SAM" id="MobiDB-lite"/>
    </source>
</evidence>
<feature type="transmembrane region" description="Helical" evidence="2">
    <location>
        <begin position="36"/>
        <end position="57"/>
    </location>
</feature>
<name>A0A0G0P7F2_9BACT</name>
<evidence type="ECO:0000313" key="3">
    <source>
        <dbReference type="EMBL" id="KKQ85221.1"/>
    </source>
</evidence>
<dbReference type="PROSITE" id="PS00409">
    <property type="entry name" value="PROKAR_NTER_METHYL"/>
    <property type="match status" value="1"/>
</dbReference>
<accession>A0A0G0P7F2</accession>
<proteinExistence type="predicted"/>
<dbReference type="Proteomes" id="UP000034081">
    <property type="component" value="Unassembled WGS sequence"/>
</dbReference>
<feature type="compositionally biased region" description="Polar residues" evidence="1">
    <location>
        <begin position="8"/>
        <end position="24"/>
    </location>
</feature>
<dbReference type="EMBL" id="LBVL01000009">
    <property type="protein sequence ID" value="KKQ85221.1"/>
    <property type="molecule type" value="Genomic_DNA"/>
</dbReference>
<dbReference type="STRING" id="1618570.UT08_C0009G0055"/>
<sequence>MKKIGNWKLSTRGGSSSGREIGNSSQSEAGFTLIEVLVSSAILVILAMGFLSIQYVLSQNQVSAWRNYLSIESANVAMSAIVHELRDARASDIGSYTLEVANDQEIIFYSDYDYDGVVERIRYSLSGYNLTKGIVEPSGSPLSYPLASEKTKVVSDIVQNATQPIFYYYNSDWPSDTTNNPLTASDRIAETRQVKIILITNADPDDTKNDYVLESDVRLRMLY</sequence>
<organism evidence="3 4">
    <name type="scientific">Candidatus Woesebacteria bacterium GW2011_GWB1_38_8</name>
    <dbReference type="NCBI Taxonomy" id="1618570"/>
    <lineage>
        <taxon>Bacteria</taxon>
        <taxon>Candidatus Woeseibacteriota</taxon>
    </lineage>
</organism>
<comment type="caution">
    <text evidence="3">The sequence shown here is derived from an EMBL/GenBank/DDBJ whole genome shotgun (WGS) entry which is preliminary data.</text>
</comment>
<evidence type="ECO:0000313" key="4">
    <source>
        <dbReference type="Proteomes" id="UP000034081"/>
    </source>
</evidence>
<evidence type="ECO:0008006" key="5">
    <source>
        <dbReference type="Google" id="ProtNLM"/>
    </source>
</evidence>